<feature type="domain" description="Ubiquitin-like protease family profile" evidence="4">
    <location>
        <begin position="763"/>
        <end position="844"/>
    </location>
</feature>
<dbReference type="Pfam" id="PF02902">
    <property type="entry name" value="Peptidase_C48"/>
    <property type="match status" value="1"/>
</dbReference>
<reference evidence="6 7" key="1">
    <citation type="submission" date="2022-03" db="EMBL/GenBank/DDBJ databases">
        <authorList>
            <person name="Nunn A."/>
            <person name="Chopra R."/>
            <person name="Nunn A."/>
            <person name="Contreras Garrido A."/>
        </authorList>
    </citation>
    <scope>NUCLEOTIDE SEQUENCE [LARGE SCALE GENOMIC DNA]</scope>
</reference>
<dbReference type="InterPro" id="IPR003653">
    <property type="entry name" value="Peptidase_C48_C"/>
</dbReference>
<evidence type="ECO:0000256" key="2">
    <source>
        <dbReference type="ARBA" id="ARBA00022801"/>
    </source>
</evidence>
<evidence type="ECO:0000259" key="4">
    <source>
        <dbReference type="Pfam" id="PF02902"/>
    </source>
</evidence>
<evidence type="ECO:0000259" key="5">
    <source>
        <dbReference type="Pfam" id="PF09331"/>
    </source>
</evidence>
<keyword evidence="1" id="KW-0645">Protease</keyword>
<organism evidence="6 7">
    <name type="scientific">Thlaspi arvense</name>
    <name type="common">Field penny-cress</name>
    <dbReference type="NCBI Taxonomy" id="13288"/>
    <lineage>
        <taxon>Eukaryota</taxon>
        <taxon>Viridiplantae</taxon>
        <taxon>Streptophyta</taxon>
        <taxon>Embryophyta</taxon>
        <taxon>Tracheophyta</taxon>
        <taxon>Spermatophyta</taxon>
        <taxon>Magnoliopsida</taxon>
        <taxon>eudicotyledons</taxon>
        <taxon>Gunneridae</taxon>
        <taxon>Pentapetalae</taxon>
        <taxon>rosids</taxon>
        <taxon>malvids</taxon>
        <taxon>Brassicales</taxon>
        <taxon>Brassicaceae</taxon>
        <taxon>Thlaspideae</taxon>
        <taxon>Thlaspi</taxon>
    </lineage>
</organism>
<feature type="region of interest" description="Disordered" evidence="3">
    <location>
        <begin position="564"/>
        <end position="652"/>
    </location>
</feature>
<dbReference type="InterPro" id="IPR015410">
    <property type="entry name" value="DUF1985"/>
</dbReference>
<keyword evidence="2" id="KW-0378">Hydrolase</keyword>
<feature type="domain" description="DUF1985" evidence="5">
    <location>
        <begin position="2"/>
        <end position="73"/>
    </location>
</feature>
<dbReference type="EMBL" id="OU466859">
    <property type="protein sequence ID" value="CAH2052660.1"/>
    <property type="molecule type" value="Genomic_DNA"/>
</dbReference>
<proteinExistence type="predicted"/>
<dbReference type="PANTHER" id="PTHR48449:SF1">
    <property type="entry name" value="DUF1985 DOMAIN-CONTAINING PROTEIN"/>
    <property type="match status" value="1"/>
</dbReference>
<dbReference type="GO" id="GO:0008234">
    <property type="term" value="F:cysteine-type peptidase activity"/>
    <property type="evidence" value="ECO:0007669"/>
    <property type="project" value="InterPro"/>
</dbReference>
<dbReference type="AlphaFoldDB" id="A0AAU9RZE2"/>
<gene>
    <name evidence="6" type="ORF">TAV2_LOCUS10463</name>
</gene>
<name>A0AAU9RZE2_THLAR</name>
<evidence type="ECO:0000313" key="7">
    <source>
        <dbReference type="Proteomes" id="UP000836841"/>
    </source>
</evidence>
<evidence type="ECO:0000256" key="1">
    <source>
        <dbReference type="ARBA" id="ARBA00022670"/>
    </source>
</evidence>
<protein>
    <recommendedName>
        <fullName evidence="8">DUF1985 domain-containing protein</fullName>
    </recommendedName>
</protein>
<evidence type="ECO:0008006" key="8">
    <source>
        <dbReference type="Google" id="ProtNLM"/>
    </source>
</evidence>
<keyword evidence="7" id="KW-1185">Reference proteome</keyword>
<accession>A0AAU9RZE2</accession>
<sequence>MKTTCGDISDMLENDPDMPSKRKLQLSLLIIVDCVLIANSHVHKPTPRYVRMVRDLDSFLAFPWGRESFLRTVGTMLPEKPTVGKNENPVNTLRQQLSSRSMRLCGFPLALQLLAFRLVPQLLSKLHNTSDQPTLLDMSGLKIPKQGSLTLSQVHQAESERELTVTPLIDRDPPDEDGFGEWDDETYDKRVKHLFARIRRSDAFHKQEWSGGDTSFPLIVMKQAPTVSMKHKKHLINRKERQHANLEVCISSGKLESDGTQNRVNSSIKDLQRQLKLLFHQNQELFNQFKLLQQKQTILENQLNPKKRRRLSSQNTPTKRAKGRSHIFSKPGQRSPIPHRIISSQGGERLDQSPEEDLTPYGTPNVVAVEYFSDPNTEANTSPTTRTISQGKPQTHYKVQSPPTNQEQGPDDIISAVLDFVNNGDHGPSQILLSIDNHDFHPPQNVIPMITNTDHQVPSTTTYRAKVLPGGQLLLDNYVTHLPRKETTTLAPSRHPQKDKHDYHTQVLNNTNIEHQEHNLDYAGQHWMDTLATHSKHQEVTISAAKGQLLLDISATQPAEANILSRRPDYDAQSNPEGDDPVDSYLVDQNPIADPQHSFEDNGTPIHQQLTDPASPLADDQPPSPPSPTLPITSQQPANKKPLLNGDDGPVPFTEAIMSPSLLSHMPSELQKLLAVTLQQRTAPSINPLLDPVDEELWKLFKQTLELSPKLSHFSNQGSVFDNNFFLTLATPNYLLPVEHLDVIMRWLSSKQSAEEIGSFCSPYLIGHIIGKARKFYASKFKAQLRWDDDIYRNDRDGDYGPVCIKFMELHLAGDPQPHMFGMTVDHVDRFRKHYALDIYRDLVLPLHQTSPTN</sequence>
<evidence type="ECO:0000256" key="3">
    <source>
        <dbReference type="SAM" id="MobiDB-lite"/>
    </source>
</evidence>
<dbReference type="GO" id="GO:0006508">
    <property type="term" value="P:proteolysis"/>
    <property type="evidence" value="ECO:0007669"/>
    <property type="project" value="UniProtKB-KW"/>
</dbReference>
<dbReference type="PANTHER" id="PTHR48449">
    <property type="entry name" value="DUF1985 DOMAIN-CONTAINING PROTEIN"/>
    <property type="match status" value="1"/>
</dbReference>
<feature type="region of interest" description="Disordered" evidence="3">
    <location>
        <begin position="301"/>
        <end position="339"/>
    </location>
</feature>
<dbReference type="Pfam" id="PF09331">
    <property type="entry name" value="DUF1985"/>
    <property type="match status" value="1"/>
</dbReference>
<feature type="region of interest" description="Disordered" evidence="3">
    <location>
        <begin position="375"/>
        <end position="408"/>
    </location>
</feature>
<dbReference type="Proteomes" id="UP000836841">
    <property type="component" value="Chromosome 3"/>
</dbReference>
<evidence type="ECO:0000313" key="6">
    <source>
        <dbReference type="EMBL" id="CAH2052660.1"/>
    </source>
</evidence>
<feature type="compositionally biased region" description="Low complexity" evidence="3">
    <location>
        <begin position="612"/>
        <end position="621"/>
    </location>
</feature>